<accession>A0ABV0DVA6</accession>
<comment type="caution">
    <text evidence="2">The sequence shown here is derived from an EMBL/GenBank/DDBJ whole genome shotgun (WGS) entry which is preliminary data.</text>
</comment>
<name>A0ABV0DVA6_9BURK</name>
<organism evidence="2 3">
    <name type="scientific">Paraburkholderia caribensis</name>
    <dbReference type="NCBI Taxonomy" id="75105"/>
    <lineage>
        <taxon>Bacteria</taxon>
        <taxon>Pseudomonadati</taxon>
        <taxon>Pseudomonadota</taxon>
        <taxon>Betaproteobacteria</taxon>
        <taxon>Burkholderiales</taxon>
        <taxon>Burkholderiaceae</taxon>
        <taxon>Paraburkholderia</taxon>
    </lineage>
</organism>
<dbReference type="EMBL" id="JAYLVJ010000015">
    <property type="protein sequence ID" value="MEO1755055.1"/>
    <property type="molecule type" value="Genomic_DNA"/>
</dbReference>
<proteinExistence type="predicted"/>
<feature type="compositionally biased region" description="Polar residues" evidence="1">
    <location>
        <begin position="1"/>
        <end position="18"/>
    </location>
</feature>
<evidence type="ECO:0000256" key="1">
    <source>
        <dbReference type="SAM" id="MobiDB-lite"/>
    </source>
</evidence>
<keyword evidence="3" id="KW-1185">Reference proteome</keyword>
<sequence>MATQASARSEQTETTPINLASLPRDEALAQTNGSELERLQKIVGALSVSAWKIHNVLAFMVAALADDDEGQLPIRSTLILMKQDVDALATSLMDADLRARHG</sequence>
<feature type="region of interest" description="Disordered" evidence="1">
    <location>
        <begin position="1"/>
        <end position="24"/>
    </location>
</feature>
<evidence type="ECO:0000313" key="2">
    <source>
        <dbReference type="EMBL" id="MEO1755055.1"/>
    </source>
</evidence>
<gene>
    <name evidence="2" type="ORF">VOI32_14060</name>
</gene>
<dbReference type="RefSeq" id="WP_146174466.1">
    <property type="nucleotide sequence ID" value="NZ_CP015958.1"/>
</dbReference>
<dbReference type="Proteomes" id="UP001462961">
    <property type="component" value="Unassembled WGS sequence"/>
</dbReference>
<protein>
    <submittedName>
        <fullName evidence="2">Uncharacterized protein</fullName>
    </submittedName>
</protein>
<reference evidence="2 3" key="1">
    <citation type="submission" date="2024-01" db="EMBL/GenBank/DDBJ databases">
        <title>The diversity of rhizobia nodulating Mimosa spp. in eleven states of Brazil covering several biomes is determined by host plant, location, and edaphic factors.</title>
        <authorList>
            <person name="Rouws L."/>
            <person name="Barauna A."/>
            <person name="Beukes C."/>
            <person name="De Faria S.M."/>
            <person name="Gross E."/>
            <person name="Dos Reis Junior F.B."/>
            <person name="Simon M."/>
            <person name="Maluk M."/>
            <person name="Odee D.W."/>
            <person name="Kenicer G."/>
            <person name="Young J.P.W."/>
            <person name="Reis V.M."/>
            <person name="Zilli J."/>
            <person name="James E.K."/>
        </authorList>
    </citation>
    <scope>NUCLEOTIDE SEQUENCE [LARGE SCALE GENOMIC DNA]</scope>
    <source>
        <strain evidence="2 3">JHI1651</strain>
    </source>
</reference>
<evidence type="ECO:0000313" key="3">
    <source>
        <dbReference type="Proteomes" id="UP001462961"/>
    </source>
</evidence>